<organism evidence="1 2">
    <name type="scientific">Citrobacter koseri</name>
    <name type="common">Citrobacter diversus</name>
    <dbReference type="NCBI Taxonomy" id="545"/>
    <lineage>
        <taxon>Bacteria</taxon>
        <taxon>Pseudomonadati</taxon>
        <taxon>Pseudomonadota</taxon>
        <taxon>Gammaproteobacteria</taxon>
        <taxon>Enterobacterales</taxon>
        <taxon>Enterobacteriaceae</taxon>
        <taxon>Citrobacter</taxon>
    </lineage>
</organism>
<accession>A0A447UQK2</accession>
<protein>
    <submittedName>
        <fullName evidence="1">Uncharacterized protein</fullName>
    </submittedName>
</protein>
<proteinExistence type="predicted"/>
<evidence type="ECO:0000313" key="1">
    <source>
        <dbReference type="EMBL" id="VEB92966.1"/>
    </source>
</evidence>
<dbReference type="EMBL" id="LR134204">
    <property type="protein sequence ID" value="VEB92966.1"/>
    <property type="molecule type" value="Genomic_DNA"/>
</dbReference>
<gene>
    <name evidence="1" type="ORF">NCTC11075_03835</name>
</gene>
<dbReference type="Proteomes" id="UP000270272">
    <property type="component" value="Chromosome"/>
</dbReference>
<evidence type="ECO:0000313" key="2">
    <source>
        <dbReference type="Proteomes" id="UP000270272"/>
    </source>
</evidence>
<sequence>MERQRRQGELIHHVSFIAVAEVADIFLMRDVGFRNQQAVRPGCIQNGAPEFNDQMRLRQVNTGAVSLFPQKTDRIEPDCARAARCVFQQDVDTFQ</sequence>
<reference evidence="1 2" key="1">
    <citation type="submission" date="2018-12" db="EMBL/GenBank/DDBJ databases">
        <authorList>
            <consortium name="Pathogen Informatics"/>
        </authorList>
    </citation>
    <scope>NUCLEOTIDE SEQUENCE [LARGE SCALE GENOMIC DNA]</scope>
    <source>
        <strain evidence="1 2">NCTC11075</strain>
    </source>
</reference>
<name>A0A447UQK2_CITKO</name>
<dbReference type="AlphaFoldDB" id="A0A447UQK2"/>